<dbReference type="RefSeq" id="WP_124081317.1">
    <property type="nucleotide sequence ID" value="NZ_UWPJ01000029.1"/>
</dbReference>
<protein>
    <submittedName>
        <fullName evidence="2">MarR family protein</fullName>
    </submittedName>
</protein>
<feature type="domain" description="HTH marR-type" evidence="1">
    <location>
        <begin position="9"/>
        <end position="142"/>
    </location>
</feature>
<accession>A0A3P4B709</accession>
<dbReference type="EMBL" id="UWPJ01000029">
    <property type="protein sequence ID" value="VCU71731.1"/>
    <property type="molecule type" value="Genomic_DNA"/>
</dbReference>
<dbReference type="PANTHER" id="PTHR39515">
    <property type="entry name" value="CONSERVED PROTEIN"/>
    <property type="match status" value="1"/>
</dbReference>
<dbReference type="Proteomes" id="UP000277294">
    <property type="component" value="Unassembled WGS sequence"/>
</dbReference>
<dbReference type="InterPro" id="IPR036390">
    <property type="entry name" value="WH_DNA-bd_sf"/>
</dbReference>
<dbReference type="SMART" id="SM00347">
    <property type="entry name" value="HTH_MARR"/>
    <property type="match status" value="1"/>
</dbReference>
<dbReference type="InterPro" id="IPR052526">
    <property type="entry name" value="HTH-type_Bedaq_tolerance"/>
</dbReference>
<dbReference type="Gene3D" id="1.10.10.10">
    <property type="entry name" value="Winged helix-like DNA-binding domain superfamily/Winged helix DNA-binding domain"/>
    <property type="match status" value="1"/>
</dbReference>
<name>A0A3P4B709_9BURK</name>
<organism evidence="2 3">
    <name type="scientific">Pigmentiphaga humi</name>
    <dbReference type="NCBI Taxonomy" id="2478468"/>
    <lineage>
        <taxon>Bacteria</taxon>
        <taxon>Pseudomonadati</taxon>
        <taxon>Pseudomonadota</taxon>
        <taxon>Betaproteobacteria</taxon>
        <taxon>Burkholderiales</taxon>
        <taxon>Alcaligenaceae</taxon>
        <taxon>Pigmentiphaga</taxon>
    </lineage>
</organism>
<dbReference type="InterPro" id="IPR036388">
    <property type="entry name" value="WH-like_DNA-bd_sf"/>
</dbReference>
<keyword evidence="3" id="KW-1185">Reference proteome</keyword>
<dbReference type="PROSITE" id="PS50995">
    <property type="entry name" value="HTH_MARR_2"/>
    <property type="match status" value="1"/>
</dbReference>
<dbReference type="AlphaFoldDB" id="A0A3P4B709"/>
<evidence type="ECO:0000313" key="2">
    <source>
        <dbReference type="EMBL" id="VCU71731.1"/>
    </source>
</evidence>
<dbReference type="Pfam" id="PF01047">
    <property type="entry name" value="MarR"/>
    <property type="match status" value="1"/>
</dbReference>
<dbReference type="GO" id="GO:0003700">
    <property type="term" value="F:DNA-binding transcription factor activity"/>
    <property type="evidence" value="ECO:0007669"/>
    <property type="project" value="InterPro"/>
</dbReference>
<dbReference type="SUPFAM" id="SSF46785">
    <property type="entry name" value="Winged helix' DNA-binding domain"/>
    <property type="match status" value="1"/>
</dbReference>
<dbReference type="OrthoDB" id="8684306at2"/>
<dbReference type="PANTHER" id="PTHR39515:SF2">
    <property type="entry name" value="HTH-TYPE TRANSCRIPTIONAL REGULATOR RV0880"/>
    <property type="match status" value="1"/>
</dbReference>
<proteinExistence type="predicted"/>
<gene>
    <name evidence="2" type="ORF">PIGHUM_03819</name>
</gene>
<sequence length="145" mass="16067">MPDSSSPESIELAARLRPAILRLNRMLRRETQGFGVSPLMVMLLSAIDKEPGIGVSDLAARENMRAASMSHHIKQLEAAGYIQRDQTLHTDKRRVGLAVTPLARTLIADVRKRRTDWLASRIGMLPPSSRDALKQAMDALSRLGE</sequence>
<dbReference type="InterPro" id="IPR000835">
    <property type="entry name" value="HTH_MarR-typ"/>
</dbReference>
<evidence type="ECO:0000313" key="3">
    <source>
        <dbReference type="Proteomes" id="UP000277294"/>
    </source>
</evidence>
<reference evidence="2 3" key="1">
    <citation type="submission" date="2018-10" db="EMBL/GenBank/DDBJ databases">
        <authorList>
            <person name="Criscuolo A."/>
        </authorList>
    </citation>
    <scope>NUCLEOTIDE SEQUENCE [LARGE SCALE GENOMIC DNA]</scope>
    <source>
        <strain evidence="2">DnA1</strain>
    </source>
</reference>
<evidence type="ECO:0000259" key="1">
    <source>
        <dbReference type="PROSITE" id="PS50995"/>
    </source>
</evidence>